<sequence>MVDLACSYPKAQILKGLFEPNYVPPAVEPIYRFAIYGATTSRGGILREPSRDWQIDGRAAKVGGIGDVVEYPDGTSATIVSALSLEDSPHFVPLAFVGSELDNGDIITDSPERKGEASSRFIIIR</sequence>
<keyword evidence="2" id="KW-1185">Reference proteome</keyword>
<dbReference type="EMBL" id="FNKP01000001">
    <property type="protein sequence ID" value="SDQ70771.1"/>
    <property type="molecule type" value="Genomic_DNA"/>
</dbReference>
<organism evidence="1 2">
    <name type="scientific">Paraburkholderia fungorum</name>
    <dbReference type="NCBI Taxonomy" id="134537"/>
    <lineage>
        <taxon>Bacteria</taxon>
        <taxon>Pseudomonadati</taxon>
        <taxon>Pseudomonadota</taxon>
        <taxon>Betaproteobacteria</taxon>
        <taxon>Burkholderiales</taxon>
        <taxon>Burkholderiaceae</taxon>
        <taxon>Paraburkholderia</taxon>
    </lineage>
</organism>
<gene>
    <name evidence="1" type="ORF">SAMN05443245_2440</name>
</gene>
<proteinExistence type="predicted"/>
<protein>
    <submittedName>
        <fullName evidence="1">Uncharacterized protein</fullName>
    </submittedName>
</protein>
<evidence type="ECO:0000313" key="2">
    <source>
        <dbReference type="Proteomes" id="UP000183487"/>
    </source>
</evidence>
<name>A0A1H1D2K5_9BURK</name>
<dbReference type="RefSeq" id="WP_253189645.1">
    <property type="nucleotide sequence ID" value="NZ_FNKP01000001.1"/>
</dbReference>
<evidence type="ECO:0000313" key="1">
    <source>
        <dbReference type="EMBL" id="SDQ70771.1"/>
    </source>
</evidence>
<accession>A0A1H1D2K5</accession>
<reference evidence="2" key="1">
    <citation type="submission" date="2016-10" db="EMBL/GenBank/DDBJ databases">
        <authorList>
            <person name="Varghese N."/>
        </authorList>
    </citation>
    <scope>NUCLEOTIDE SEQUENCE [LARGE SCALE GENOMIC DNA]</scope>
    <source>
        <strain evidence="2">GAS106B</strain>
    </source>
</reference>
<dbReference type="Proteomes" id="UP000183487">
    <property type="component" value="Unassembled WGS sequence"/>
</dbReference>
<dbReference type="AlphaFoldDB" id="A0A1H1D2K5"/>